<protein>
    <submittedName>
        <fullName evidence="2">DUF4835 domain-containing protein</fullName>
    </submittedName>
</protein>
<evidence type="ECO:0000313" key="3">
    <source>
        <dbReference type="Proteomes" id="UP000326994"/>
    </source>
</evidence>
<dbReference type="Proteomes" id="UP000326994">
    <property type="component" value="Unassembled WGS sequence"/>
</dbReference>
<keyword evidence="3" id="KW-1185">Reference proteome</keyword>
<dbReference type="EMBL" id="BKCF01000004">
    <property type="protein sequence ID" value="GEQ86653.1"/>
    <property type="molecule type" value="Genomic_DNA"/>
</dbReference>
<reference evidence="2 3" key="1">
    <citation type="submission" date="2019-08" db="EMBL/GenBank/DDBJ databases">
        <title>Ulvibacter marinistellae sp. nov., isolated from a starfish, Patiria pectinifera.</title>
        <authorList>
            <person name="Kawano K."/>
            <person name="Ushijima N."/>
            <person name="Kihara M."/>
            <person name="Itoh H."/>
        </authorList>
    </citation>
    <scope>NUCLEOTIDE SEQUENCE [LARGE SCALE GENOMIC DNA]</scope>
    <source>
        <strain evidence="2 3">KK4</strain>
    </source>
</reference>
<feature type="chain" id="PRO_5023860630" evidence="1">
    <location>
        <begin position="20"/>
        <end position="296"/>
    </location>
</feature>
<dbReference type="RefSeq" id="WP_151894582.1">
    <property type="nucleotide sequence ID" value="NZ_BKCF01000004.1"/>
</dbReference>
<dbReference type="Pfam" id="PF16119">
    <property type="entry name" value="DUF4835"/>
    <property type="match status" value="1"/>
</dbReference>
<accession>A0A5J4FX78</accession>
<comment type="caution">
    <text evidence="2">The sequence shown here is derived from an EMBL/GenBank/DDBJ whole genome shotgun (WGS) entry which is preliminary data.</text>
</comment>
<dbReference type="AlphaFoldDB" id="A0A5J4FX78"/>
<evidence type="ECO:0000256" key="1">
    <source>
        <dbReference type="SAM" id="SignalP"/>
    </source>
</evidence>
<gene>
    <name evidence="2" type="ORF">ULMS_21610</name>
</gene>
<organism evidence="2 3">
    <name type="scientific">Patiriisocius marinistellae</name>
    <dbReference type="NCBI Taxonomy" id="2494560"/>
    <lineage>
        <taxon>Bacteria</taxon>
        <taxon>Pseudomonadati</taxon>
        <taxon>Bacteroidota</taxon>
        <taxon>Flavobacteriia</taxon>
        <taxon>Flavobacteriales</taxon>
        <taxon>Flavobacteriaceae</taxon>
        <taxon>Patiriisocius</taxon>
    </lineage>
</organism>
<feature type="signal peptide" evidence="1">
    <location>
        <begin position="1"/>
        <end position="19"/>
    </location>
</feature>
<proteinExistence type="predicted"/>
<evidence type="ECO:0000313" key="2">
    <source>
        <dbReference type="EMBL" id="GEQ86653.1"/>
    </source>
</evidence>
<sequence>MRKFIYLIGLLLTFSTGLAQELNAVVTVDSEQAGGNSNLQIFRTLQQQLTEFINNQQWTTEEYKNQERIDCNFTLIVTSYDGDAFSGSLQVQASRPVYNSTYNTSIYNYNDKQVNFNYKEFEPLVFNINQFNSNLISIITYHIYTIIGLDASTFELNGGDAYHEVAKQIINTASSSSFAGWKSTDGTQSRYRYNDALVSPVYKEFHATMYEYHRLGMDLMADDAKGAKNNIAASLQTLKSINDRRPNSYLLRTFFDAKVDEIKAIYSGGPAMDTSDIVESLNRMAPTRRASWAEIR</sequence>
<dbReference type="InterPro" id="IPR032274">
    <property type="entry name" value="DUF4835"/>
</dbReference>
<dbReference type="OrthoDB" id="9773381at2"/>
<name>A0A5J4FX78_9FLAO</name>
<keyword evidence="1" id="KW-0732">Signal</keyword>